<accession>A0A9P8VN83</accession>
<dbReference type="PANTHER" id="PTHR43130:SF15">
    <property type="entry name" value="THIJ_PFPI FAMILY PROTEIN (AFU_ORTHOLOGUE AFUA_5G14240)"/>
    <property type="match status" value="1"/>
</dbReference>
<protein>
    <submittedName>
        <fullName evidence="3">DJ-1/PfpI family protein</fullName>
    </submittedName>
</protein>
<dbReference type="Pfam" id="PF01965">
    <property type="entry name" value="DJ-1_PfpI"/>
    <property type="match status" value="1"/>
</dbReference>
<dbReference type="InterPro" id="IPR029062">
    <property type="entry name" value="Class_I_gatase-like"/>
</dbReference>
<comment type="caution">
    <text evidence="3">The sequence shown here is derived from an EMBL/GenBank/DDBJ whole genome shotgun (WGS) entry which is preliminary data.</text>
</comment>
<evidence type="ECO:0000259" key="2">
    <source>
        <dbReference type="Pfam" id="PF01965"/>
    </source>
</evidence>
<keyword evidence="1" id="KW-0732">Signal</keyword>
<dbReference type="InterPro" id="IPR052158">
    <property type="entry name" value="INH-QAR"/>
</dbReference>
<dbReference type="InterPro" id="IPR002818">
    <property type="entry name" value="DJ-1/PfpI"/>
</dbReference>
<evidence type="ECO:0000313" key="3">
    <source>
        <dbReference type="EMBL" id="KAH6697557.1"/>
    </source>
</evidence>
<dbReference type="SUPFAM" id="SSF52317">
    <property type="entry name" value="Class I glutamine amidotransferase-like"/>
    <property type="match status" value="1"/>
</dbReference>
<evidence type="ECO:0000256" key="1">
    <source>
        <dbReference type="SAM" id="SignalP"/>
    </source>
</evidence>
<keyword evidence="4" id="KW-1185">Reference proteome</keyword>
<dbReference type="OrthoDB" id="543156at2759"/>
<feature type="chain" id="PRO_5040479001" evidence="1">
    <location>
        <begin position="19"/>
        <end position="240"/>
    </location>
</feature>
<reference evidence="3" key="1">
    <citation type="journal article" date="2021" name="Nat. Commun.">
        <title>Genetic determinants of endophytism in the Arabidopsis root mycobiome.</title>
        <authorList>
            <person name="Mesny F."/>
            <person name="Miyauchi S."/>
            <person name="Thiergart T."/>
            <person name="Pickel B."/>
            <person name="Atanasova L."/>
            <person name="Karlsson M."/>
            <person name="Huettel B."/>
            <person name="Barry K.W."/>
            <person name="Haridas S."/>
            <person name="Chen C."/>
            <person name="Bauer D."/>
            <person name="Andreopoulos W."/>
            <person name="Pangilinan J."/>
            <person name="LaButti K."/>
            <person name="Riley R."/>
            <person name="Lipzen A."/>
            <person name="Clum A."/>
            <person name="Drula E."/>
            <person name="Henrissat B."/>
            <person name="Kohler A."/>
            <person name="Grigoriev I.V."/>
            <person name="Martin F.M."/>
            <person name="Hacquard S."/>
        </authorList>
    </citation>
    <scope>NUCLEOTIDE SEQUENCE</scope>
    <source>
        <strain evidence="3">MPI-SDFR-AT-0117</strain>
    </source>
</reference>
<sequence length="240" mass="26370">MMLLKALLSFTAIAATTATCKEAPVVRWGVLAMPGVDLLDVYGPIELLYIVAGNLHLDVKIITPTAENVVIKPPLGNRFNSTYRPEIVGQATFDDDLDLDVLVVPGGAVARDPDTLYIDEYLIRMFPKVRHFVTICTGAIFAARAGLFDNRRATTNKAAWNLVTAHGENVTWVAPARYVRDGNVWSSSGVTAGMDLTLHMIREFYGEDLHNRISNGAELLPRAWDDDPFTDIVGVPHQGH</sequence>
<dbReference type="Gene3D" id="3.40.50.880">
    <property type="match status" value="1"/>
</dbReference>
<dbReference type="Proteomes" id="UP000770015">
    <property type="component" value="Unassembled WGS sequence"/>
</dbReference>
<dbReference type="AlphaFoldDB" id="A0A9P8VN83"/>
<dbReference type="EMBL" id="JAGSXJ010000001">
    <property type="protein sequence ID" value="KAH6697557.1"/>
    <property type="molecule type" value="Genomic_DNA"/>
</dbReference>
<gene>
    <name evidence="3" type="ORF">F5X68DRAFT_226923</name>
</gene>
<feature type="signal peptide" evidence="1">
    <location>
        <begin position="1"/>
        <end position="18"/>
    </location>
</feature>
<dbReference type="PANTHER" id="PTHR43130">
    <property type="entry name" value="ARAC-FAMILY TRANSCRIPTIONAL REGULATOR"/>
    <property type="match status" value="1"/>
</dbReference>
<proteinExistence type="predicted"/>
<feature type="domain" description="DJ-1/PfpI" evidence="2">
    <location>
        <begin position="30"/>
        <end position="202"/>
    </location>
</feature>
<organism evidence="3 4">
    <name type="scientific">Plectosphaerella plurivora</name>
    <dbReference type="NCBI Taxonomy" id="936078"/>
    <lineage>
        <taxon>Eukaryota</taxon>
        <taxon>Fungi</taxon>
        <taxon>Dikarya</taxon>
        <taxon>Ascomycota</taxon>
        <taxon>Pezizomycotina</taxon>
        <taxon>Sordariomycetes</taxon>
        <taxon>Hypocreomycetidae</taxon>
        <taxon>Glomerellales</taxon>
        <taxon>Plectosphaerellaceae</taxon>
        <taxon>Plectosphaerella</taxon>
    </lineage>
</organism>
<evidence type="ECO:0000313" key="4">
    <source>
        <dbReference type="Proteomes" id="UP000770015"/>
    </source>
</evidence>
<name>A0A9P8VN83_9PEZI</name>